<feature type="transmembrane region" description="Helical" evidence="1">
    <location>
        <begin position="12"/>
        <end position="34"/>
    </location>
</feature>
<dbReference type="NCBIfam" id="TIGR01409">
    <property type="entry name" value="TAT_signal_seq"/>
    <property type="match status" value="1"/>
</dbReference>
<dbReference type="PIRSF" id="PIRSF036704">
    <property type="entry name" value="UCP036704"/>
    <property type="match status" value="1"/>
</dbReference>
<keyword evidence="1" id="KW-0472">Membrane</keyword>
<keyword evidence="1" id="KW-1133">Transmembrane helix</keyword>
<dbReference type="InterPro" id="IPR014177">
    <property type="entry name" value="Formate_DH_TAT-contain"/>
</dbReference>
<evidence type="ECO:0000256" key="1">
    <source>
        <dbReference type="SAM" id="Phobius"/>
    </source>
</evidence>
<gene>
    <name evidence="2" type="ORF">METZ01_LOCUS34909</name>
</gene>
<dbReference type="PROSITE" id="PS51318">
    <property type="entry name" value="TAT"/>
    <property type="match status" value="1"/>
</dbReference>
<accession>A0A381QRQ8</accession>
<dbReference type="InterPro" id="IPR006311">
    <property type="entry name" value="TAT_signal"/>
</dbReference>
<organism evidence="2">
    <name type="scientific">marine metagenome</name>
    <dbReference type="NCBI Taxonomy" id="408172"/>
    <lineage>
        <taxon>unclassified sequences</taxon>
        <taxon>metagenomes</taxon>
        <taxon>ecological metagenomes</taxon>
    </lineage>
</organism>
<reference evidence="2" key="1">
    <citation type="submission" date="2018-05" db="EMBL/GenBank/DDBJ databases">
        <authorList>
            <person name="Lanie J.A."/>
            <person name="Ng W.-L."/>
            <person name="Kazmierczak K.M."/>
            <person name="Andrzejewski T.M."/>
            <person name="Davidsen T.M."/>
            <person name="Wayne K.J."/>
            <person name="Tettelin H."/>
            <person name="Glass J.I."/>
            <person name="Rusch D."/>
            <person name="Podicherti R."/>
            <person name="Tsui H.-C.T."/>
            <person name="Winkler M.E."/>
        </authorList>
    </citation>
    <scope>NUCLEOTIDE SEQUENCE</scope>
</reference>
<sequence length="68" mass="7194">MSKKETITGRRGFLKGVVATGSGAAVAITAAKMISPERVEASPGKDESPSKGYHMSEHISAYYKSTSF</sequence>
<protein>
    <recommendedName>
        <fullName evidence="3">Ubiquitinol-cytochrome C reductase Fe-S subunit TAT signal domain-containing protein</fullName>
    </recommendedName>
</protein>
<evidence type="ECO:0008006" key="3">
    <source>
        <dbReference type="Google" id="ProtNLM"/>
    </source>
</evidence>
<proteinExistence type="predicted"/>
<dbReference type="InterPro" id="IPR019546">
    <property type="entry name" value="TAT_signal_bac_arc"/>
</dbReference>
<dbReference type="AlphaFoldDB" id="A0A381QRQ8"/>
<name>A0A381QRQ8_9ZZZZ</name>
<keyword evidence="1" id="KW-0812">Transmembrane</keyword>
<evidence type="ECO:0000313" key="2">
    <source>
        <dbReference type="EMBL" id="SUZ82055.1"/>
    </source>
</evidence>
<dbReference type="EMBL" id="UINC01001489">
    <property type="protein sequence ID" value="SUZ82055.1"/>
    <property type="molecule type" value="Genomic_DNA"/>
</dbReference>